<dbReference type="Proteomes" id="UP000199159">
    <property type="component" value="Unassembled WGS sequence"/>
</dbReference>
<dbReference type="RefSeq" id="WP_090849737.1">
    <property type="nucleotide sequence ID" value="NZ_FNJU01000001.1"/>
</dbReference>
<reference evidence="2" key="1">
    <citation type="submission" date="2016-10" db="EMBL/GenBank/DDBJ databases">
        <authorList>
            <person name="Varghese N."/>
            <person name="Submissions S."/>
        </authorList>
    </citation>
    <scope>NUCLEOTIDE SEQUENCE [LARGE SCALE GENOMIC DNA]</scope>
    <source>
        <strain evidence="2">IBRC-M10078</strain>
    </source>
</reference>
<gene>
    <name evidence="1" type="ORF">SAMN05216565_101605</name>
</gene>
<dbReference type="EMBL" id="FNJU01000001">
    <property type="protein sequence ID" value="SDP12450.1"/>
    <property type="molecule type" value="Genomic_DNA"/>
</dbReference>
<dbReference type="Pfam" id="PF10778">
    <property type="entry name" value="DehI"/>
    <property type="match status" value="1"/>
</dbReference>
<dbReference type="STRING" id="930152.SAMN05216565_101605"/>
<accession>A0A1H0Q5M4</accession>
<name>A0A1H0Q5M4_9BACI</name>
<dbReference type="GO" id="GO:0019120">
    <property type="term" value="F:hydrolase activity, acting on acid halide bonds, in C-halide compounds"/>
    <property type="evidence" value="ECO:0007669"/>
    <property type="project" value="InterPro"/>
</dbReference>
<dbReference type="InterPro" id="IPR019714">
    <property type="entry name" value="2-haloacid_dehalogenase_DehI"/>
</dbReference>
<evidence type="ECO:0000313" key="1">
    <source>
        <dbReference type="EMBL" id="SDP12450.1"/>
    </source>
</evidence>
<dbReference type="OrthoDB" id="270184at2"/>
<evidence type="ECO:0000313" key="2">
    <source>
        <dbReference type="Proteomes" id="UP000199159"/>
    </source>
</evidence>
<protein>
    <submittedName>
        <fullName evidence="1">Halocarboxylic acid dehydrogenase DehI</fullName>
    </submittedName>
</protein>
<dbReference type="AlphaFoldDB" id="A0A1H0Q5M4"/>
<proteinExistence type="predicted"/>
<organism evidence="1 2">
    <name type="scientific">Litchfieldia salsa</name>
    <dbReference type="NCBI Taxonomy" id="930152"/>
    <lineage>
        <taxon>Bacteria</taxon>
        <taxon>Bacillati</taxon>
        <taxon>Bacillota</taxon>
        <taxon>Bacilli</taxon>
        <taxon>Bacillales</taxon>
        <taxon>Bacillaceae</taxon>
        <taxon>Litchfieldia</taxon>
    </lineage>
</organism>
<sequence>MFKPQFGIPEIFESQAHGMLETIYEDIKFVLKVPIVNFVFRTLAYYETFLQLSWNQVRPNLLTRNLEFSASQLRYPKISFQPSEIKWNQMYSDETVQTIKKTLFIFNYVNPKLLVITTSWQEALGYRPINGGATNEGFIQPGVIPDLPKPELIHIPSASIRTKNLLSDIIDKKKSYDAASDYRALAYFPGFLTRAWPSIKEYIGTSEYTLLGEEIKNKARKLVHEKSPYPVTLSSEFLQTFYSPKEVAGIMGIISMFTTHISDLIIEGECLRRTIDGEPS</sequence>
<keyword evidence="2" id="KW-1185">Reference proteome</keyword>